<comment type="caution">
    <text evidence="1">The sequence shown here is derived from an EMBL/GenBank/DDBJ whole genome shotgun (WGS) entry which is preliminary data.</text>
</comment>
<evidence type="ECO:0000313" key="1">
    <source>
        <dbReference type="EMBL" id="GBM28456.1"/>
    </source>
</evidence>
<protein>
    <recommendedName>
        <fullName evidence="3">Transposase Tc1-like domain-containing protein</fullName>
    </recommendedName>
</protein>
<evidence type="ECO:0000313" key="2">
    <source>
        <dbReference type="Proteomes" id="UP000499080"/>
    </source>
</evidence>
<dbReference type="AlphaFoldDB" id="A0A4Y2EKE8"/>
<gene>
    <name evidence="1" type="ORF">AVEN_33908_1</name>
</gene>
<sequence length="96" mass="10436">MNAVSIPGSEEFDVLSPSCIEIVQVHGVTNSATISAVDELILQNRQITTSEIAVELSTSKGTVHRIILKKLGYGKVCAQWVPKRLTENQKTARMGV</sequence>
<reference evidence="1 2" key="1">
    <citation type="journal article" date="2019" name="Sci. Rep.">
        <title>Orb-weaving spider Araneus ventricosus genome elucidates the spidroin gene catalogue.</title>
        <authorList>
            <person name="Kono N."/>
            <person name="Nakamura H."/>
            <person name="Ohtoshi R."/>
            <person name="Moran D.A.P."/>
            <person name="Shinohara A."/>
            <person name="Yoshida Y."/>
            <person name="Fujiwara M."/>
            <person name="Mori M."/>
            <person name="Tomita M."/>
            <person name="Arakawa K."/>
        </authorList>
    </citation>
    <scope>NUCLEOTIDE SEQUENCE [LARGE SCALE GENOMIC DNA]</scope>
</reference>
<organism evidence="1 2">
    <name type="scientific">Araneus ventricosus</name>
    <name type="common">Orbweaver spider</name>
    <name type="synonym">Epeira ventricosa</name>
    <dbReference type="NCBI Taxonomy" id="182803"/>
    <lineage>
        <taxon>Eukaryota</taxon>
        <taxon>Metazoa</taxon>
        <taxon>Ecdysozoa</taxon>
        <taxon>Arthropoda</taxon>
        <taxon>Chelicerata</taxon>
        <taxon>Arachnida</taxon>
        <taxon>Araneae</taxon>
        <taxon>Araneomorphae</taxon>
        <taxon>Entelegynae</taxon>
        <taxon>Araneoidea</taxon>
        <taxon>Araneidae</taxon>
        <taxon>Araneus</taxon>
    </lineage>
</organism>
<proteinExistence type="predicted"/>
<evidence type="ECO:0008006" key="3">
    <source>
        <dbReference type="Google" id="ProtNLM"/>
    </source>
</evidence>
<dbReference type="EMBL" id="BGPR01000611">
    <property type="protein sequence ID" value="GBM28456.1"/>
    <property type="molecule type" value="Genomic_DNA"/>
</dbReference>
<keyword evidence="2" id="KW-1185">Reference proteome</keyword>
<name>A0A4Y2EKE8_ARAVE</name>
<dbReference type="Proteomes" id="UP000499080">
    <property type="component" value="Unassembled WGS sequence"/>
</dbReference>
<accession>A0A4Y2EKE8</accession>